<dbReference type="GeneTree" id="ENSGT00940000154904"/>
<dbReference type="Gene3D" id="2.60.40.690">
    <property type="entry name" value="Alpha-macroglobulin, receptor-binding domain"/>
    <property type="match status" value="1"/>
</dbReference>
<accession>A0A8D0L637</accession>
<dbReference type="InterPro" id="IPR011626">
    <property type="entry name" value="Alpha-macroglobulin_TED"/>
</dbReference>
<dbReference type="PANTHER" id="PTHR11412:SF165">
    <property type="entry name" value="ALPHA-2-MACROGLOBULIN"/>
    <property type="match status" value="1"/>
</dbReference>
<evidence type="ECO:0000313" key="2">
    <source>
        <dbReference type="Ensembl" id="ENSSPUP00000011462.1"/>
    </source>
</evidence>
<dbReference type="InterPro" id="IPR050473">
    <property type="entry name" value="A2M/Complement_sys"/>
</dbReference>
<dbReference type="SUPFAM" id="SSF49410">
    <property type="entry name" value="Alpha-macroglobulin receptor domain"/>
    <property type="match status" value="1"/>
</dbReference>
<dbReference type="OMA" id="FIHEAIL"/>
<dbReference type="GO" id="GO:0005615">
    <property type="term" value="C:extracellular space"/>
    <property type="evidence" value="ECO:0007669"/>
    <property type="project" value="InterPro"/>
</dbReference>
<dbReference type="InterPro" id="IPR036595">
    <property type="entry name" value="A-macroglobulin_rcpt-bd_sf"/>
</dbReference>
<dbReference type="InterPro" id="IPR008930">
    <property type="entry name" value="Terpenoid_cyclase/PrenylTrfase"/>
</dbReference>
<dbReference type="SMART" id="SM01361">
    <property type="entry name" value="A2M_recep"/>
    <property type="match status" value="1"/>
</dbReference>
<dbReference type="AlphaFoldDB" id="A0A8D0L637"/>
<dbReference type="Gene3D" id="2.60.120.1540">
    <property type="match status" value="1"/>
</dbReference>
<dbReference type="PANTHER" id="PTHR11412">
    <property type="entry name" value="MACROGLOBULIN / COMPLEMENT"/>
    <property type="match status" value="1"/>
</dbReference>
<evidence type="ECO:0000259" key="1">
    <source>
        <dbReference type="SMART" id="SM01361"/>
    </source>
</evidence>
<name>A0A8D0L637_SPHPU</name>
<reference evidence="2" key="2">
    <citation type="submission" date="2025-09" db="UniProtKB">
        <authorList>
            <consortium name="Ensembl"/>
        </authorList>
    </citation>
    <scope>IDENTIFICATION</scope>
</reference>
<dbReference type="Pfam" id="PF07677">
    <property type="entry name" value="A2M_recep"/>
    <property type="match status" value="1"/>
</dbReference>
<dbReference type="SUPFAM" id="SSF48239">
    <property type="entry name" value="Terpenoid cyclases/Protein prenyltransferases"/>
    <property type="match status" value="1"/>
</dbReference>
<sequence>FSQARAHIFVDEKHIMDALMWLSSQQKANGCFRSSGTLLNNAIKGGVEDEVTLSAYVTIALLESALPIAHSIVLRALFCLETAAEAGDVHVYTKALVAYAFALARREEKRRALLDSLDKEAVKDVGSVHWQRPEKQQTDHLFYRPRAPSAEVEMTSYVLLAHLTGWPALSWADLTAASLIVRWLSKQQNPNGGFSSTQDTVVALQALALYGASTYSRSGMVATVTLRSRQDIQARFRIDDTNRLLLQRVALPPVPGEYGTQVAGQGCVYTQTSLRYNVHIQQGQAPFMLQVHAVPKTCAGASTHRTFDIAINVSYTGKRPASNMAIIDVKMLSGFIPVKSSVKKLQGQSQVKRTEVSTNHVLLYLEQVSNVTQSYSFTVEQDVSVQRLKPALVKVYDYYETGEWGARLLGSFPCSHKSGP</sequence>
<keyword evidence="3" id="KW-1185">Reference proteome</keyword>
<dbReference type="Pfam" id="PF07678">
    <property type="entry name" value="TED_complement"/>
    <property type="match status" value="1"/>
</dbReference>
<dbReference type="InterPro" id="IPR009048">
    <property type="entry name" value="A-macroglobulin_rcpt-bd"/>
</dbReference>
<dbReference type="Proteomes" id="UP000694392">
    <property type="component" value="Unplaced"/>
</dbReference>
<feature type="domain" description="Alpha-macroglobulin receptor-binding" evidence="1">
    <location>
        <begin position="322"/>
        <end position="409"/>
    </location>
</feature>
<dbReference type="Gene3D" id="1.50.10.20">
    <property type="match status" value="1"/>
</dbReference>
<organism evidence="2 3">
    <name type="scientific">Sphenodon punctatus</name>
    <name type="common">Tuatara</name>
    <name type="synonym">Hatteria punctata</name>
    <dbReference type="NCBI Taxonomy" id="8508"/>
    <lineage>
        <taxon>Eukaryota</taxon>
        <taxon>Metazoa</taxon>
        <taxon>Chordata</taxon>
        <taxon>Craniata</taxon>
        <taxon>Vertebrata</taxon>
        <taxon>Euteleostomi</taxon>
        <taxon>Lepidosauria</taxon>
        <taxon>Sphenodontia</taxon>
        <taxon>Sphenodontidae</taxon>
        <taxon>Sphenodon</taxon>
    </lineage>
</organism>
<reference evidence="2" key="1">
    <citation type="submission" date="2025-08" db="UniProtKB">
        <authorList>
            <consortium name="Ensembl"/>
        </authorList>
    </citation>
    <scope>IDENTIFICATION</scope>
</reference>
<proteinExistence type="predicted"/>
<protein>
    <recommendedName>
        <fullName evidence="1">Alpha-macroglobulin receptor-binding domain-containing protein</fullName>
    </recommendedName>
</protein>
<evidence type="ECO:0000313" key="3">
    <source>
        <dbReference type="Proteomes" id="UP000694392"/>
    </source>
</evidence>
<dbReference type="Ensembl" id="ENSSPUT00000012232.1">
    <property type="protein sequence ID" value="ENSSPUP00000011462.1"/>
    <property type="gene ID" value="ENSSPUG00000008176.1"/>
</dbReference>